<comment type="caution">
    <text evidence="2">The sequence shown here is derived from an EMBL/GenBank/DDBJ whole genome shotgun (WGS) entry which is preliminary data.</text>
</comment>
<feature type="compositionally biased region" description="Polar residues" evidence="1">
    <location>
        <begin position="129"/>
        <end position="146"/>
    </location>
</feature>
<gene>
    <name evidence="2" type="ORF">Tci_002626</name>
</gene>
<protein>
    <submittedName>
        <fullName evidence="2">Uncharacterized protein</fullName>
    </submittedName>
</protein>
<evidence type="ECO:0000256" key="1">
    <source>
        <dbReference type="SAM" id="MobiDB-lite"/>
    </source>
</evidence>
<dbReference type="EMBL" id="BKCJ010000175">
    <property type="protein sequence ID" value="GEU30648.1"/>
    <property type="molecule type" value="Genomic_DNA"/>
</dbReference>
<name>A0A6L2J0W0_TANCI</name>
<evidence type="ECO:0000313" key="2">
    <source>
        <dbReference type="EMBL" id="GEU30648.1"/>
    </source>
</evidence>
<reference evidence="2" key="1">
    <citation type="journal article" date="2019" name="Sci. Rep.">
        <title>Draft genome of Tanacetum cinerariifolium, the natural source of mosquito coil.</title>
        <authorList>
            <person name="Yamashiro T."/>
            <person name="Shiraishi A."/>
            <person name="Satake H."/>
            <person name="Nakayama K."/>
        </authorList>
    </citation>
    <scope>NUCLEOTIDE SEQUENCE</scope>
</reference>
<organism evidence="2">
    <name type="scientific">Tanacetum cinerariifolium</name>
    <name type="common">Dalmatian daisy</name>
    <name type="synonym">Chrysanthemum cinerariifolium</name>
    <dbReference type="NCBI Taxonomy" id="118510"/>
    <lineage>
        <taxon>Eukaryota</taxon>
        <taxon>Viridiplantae</taxon>
        <taxon>Streptophyta</taxon>
        <taxon>Embryophyta</taxon>
        <taxon>Tracheophyta</taxon>
        <taxon>Spermatophyta</taxon>
        <taxon>Magnoliopsida</taxon>
        <taxon>eudicotyledons</taxon>
        <taxon>Gunneridae</taxon>
        <taxon>Pentapetalae</taxon>
        <taxon>asterids</taxon>
        <taxon>campanulids</taxon>
        <taxon>Asterales</taxon>
        <taxon>Asteraceae</taxon>
        <taxon>Asteroideae</taxon>
        <taxon>Anthemideae</taxon>
        <taxon>Anthemidinae</taxon>
        <taxon>Tanacetum</taxon>
    </lineage>
</organism>
<dbReference type="AlphaFoldDB" id="A0A6L2J0W0"/>
<feature type="region of interest" description="Disordered" evidence="1">
    <location>
        <begin position="111"/>
        <end position="159"/>
    </location>
</feature>
<accession>A0A6L2J0W0</accession>
<feature type="compositionally biased region" description="Low complexity" evidence="1">
    <location>
        <begin position="147"/>
        <end position="159"/>
    </location>
</feature>
<proteinExistence type="predicted"/>
<sequence>MTQIKSYPNGVLRGFVLGIKCFKEFPLVCTAGEDKDYSQSKMHYSQSKTKYTENLNTKIGKFNEELSDSENTLYHYKIGLSQVKKEKEGLDSKLIGFESTSKDLDTLLGSQRTDKNKEGLPEFADDTITDYSRPTPSIESNISDLQNSNSSVSEHGESSSSIMSKHMIKFVKAADSPIVIKTNKVETARKSFVKYAEIVVAVSVSPVARVLTVGVPTVSGLFPIVSSIFTTASVVTPYSSQEGFQQKIKEEIARENQRMNKQLTRDAEIARLHAEEELQRMIDGLNRNNEVIAKHLQEYDQVATELTIREKIELINELVKYQDHHVKILKYQAQQSKPLSKKEQREFYMSVLRSHAGWKTRHFRGMTLEEIKEKFIPVWKQVEDFMLMSSSEEAQRVKRKGLKLDQGSSKKMKTSKDISEDLKRIMQLVHVEEVYVEALQVKHLIIN</sequence>